<organism evidence="1 2">
    <name type="scientific">Phialocephala subalpina</name>
    <dbReference type="NCBI Taxonomy" id="576137"/>
    <lineage>
        <taxon>Eukaryota</taxon>
        <taxon>Fungi</taxon>
        <taxon>Dikarya</taxon>
        <taxon>Ascomycota</taxon>
        <taxon>Pezizomycotina</taxon>
        <taxon>Leotiomycetes</taxon>
        <taxon>Helotiales</taxon>
        <taxon>Mollisiaceae</taxon>
        <taxon>Phialocephala</taxon>
        <taxon>Phialocephala fortinii species complex</taxon>
    </lineage>
</organism>
<accession>A0A1L7XC88</accession>
<evidence type="ECO:0008006" key="3">
    <source>
        <dbReference type="Google" id="ProtNLM"/>
    </source>
</evidence>
<protein>
    <recommendedName>
        <fullName evidence="3">F-box domain-containing protein</fullName>
    </recommendedName>
</protein>
<evidence type="ECO:0000313" key="2">
    <source>
        <dbReference type="Proteomes" id="UP000184330"/>
    </source>
</evidence>
<dbReference type="Proteomes" id="UP000184330">
    <property type="component" value="Unassembled WGS sequence"/>
</dbReference>
<reference evidence="1 2" key="1">
    <citation type="submission" date="2016-03" db="EMBL/GenBank/DDBJ databases">
        <authorList>
            <person name="Ploux O."/>
        </authorList>
    </citation>
    <scope>NUCLEOTIDE SEQUENCE [LARGE SCALE GENOMIC DNA]</scope>
    <source>
        <strain evidence="1 2">UAMH 11012</strain>
    </source>
</reference>
<name>A0A1L7XC88_9HELO</name>
<evidence type="ECO:0000313" key="1">
    <source>
        <dbReference type="EMBL" id="CZR62625.1"/>
    </source>
</evidence>
<gene>
    <name evidence="1" type="ORF">PAC_12522</name>
</gene>
<keyword evidence="2" id="KW-1185">Reference proteome</keyword>
<dbReference type="OrthoDB" id="5422579at2759"/>
<sequence length="512" mass="57869">MDAPVPQNLSVEAGMLLAGNTALENDDSACETTATSPSPSETTYKPPLHQPYIWMLICEHADLSTCKQIRLVNRTADTPAAKQLFQEVFLMALPDCFEKLSYIASDAVVSKYVKKIVYMTDLLNPEYCDFAKWNQDAFRNEDVAKYRRYHDLFCMQQALLRGNSDISSLRSSMPLLKNLVSIDIISLGNLCQRFVHGPVPLAGRLFRETSISPTKSLLQFTISPDTAKPLEAYIRACSTKSTGIRNLTVDHCPWGFWQASRPSPQTYRPATFPRVRPLLGNAFLNLSSLTMTSYMGSMRIAKQGHTPIGELVTFLKAMPNLQHLSLKCLPLNRIYSNWSQAADTNLTGVFEELTWLKLKNLTLIQCFSERSAFVQFMERHSTTLSDLHLDQFTLTEKPAPLSIVKKSLFGVNYWGKYATWPALPETSWELAIRCLVRVLKLRNANLHNVDDQHLTRVSGSSIKARFISGETEANRWRFCGQLTRYLLSRGEGLHFPVYGRRQIAGCDCTICR</sequence>
<dbReference type="AlphaFoldDB" id="A0A1L7XC88"/>
<proteinExistence type="predicted"/>
<dbReference type="EMBL" id="FJOG01000021">
    <property type="protein sequence ID" value="CZR62625.1"/>
    <property type="molecule type" value="Genomic_DNA"/>
</dbReference>